<dbReference type="EMBL" id="QNSE01000016">
    <property type="protein sequence ID" value="RBP79027.1"/>
    <property type="molecule type" value="Genomic_DNA"/>
</dbReference>
<dbReference type="InterPro" id="IPR000772">
    <property type="entry name" value="Ricin_B_lectin"/>
</dbReference>
<proteinExistence type="predicted"/>
<evidence type="ECO:0000313" key="4">
    <source>
        <dbReference type="Proteomes" id="UP000252792"/>
    </source>
</evidence>
<comment type="caution">
    <text evidence="3">The sequence shown here is derived from an EMBL/GenBank/DDBJ whole genome shotgun (WGS) entry which is preliminary data.</text>
</comment>
<dbReference type="Gene3D" id="2.80.10.50">
    <property type="match status" value="1"/>
</dbReference>
<keyword evidence="1" id="KW-0732">Signal</keyword>
<dbReference type="GO" id="GO:0030246">
    <property type="term" value="F:carbohydrate binding"/>
    <property type="evidence" value="ECO:0007669"/>
    <property type="project" value="UniProtKB-KW"/>
</dbReference>
<dbReference type="Pfam" id="PF00652">
    <property type="entry name" value="Ricin_B_lectin"/>
    <property type="match status" value="1"/>
</dbReference>
<dbReference type="SUPFAM" id="SSF50370">
    <property type="entry name" value="Ricin B-like lectins"/>
    <property type="match status" value="1"/>
</dbReference>
<organism evidence="3 4">
    <name type="scientific">Marinomonas rhizomae</name>
    <dbReference type="NCBI Taxonomy" id="491948"/>
    <lineage>
        <taxon>Bacteria</taxon>
        <taxon>Pseudomonadati</taxon>
        <taxon>Pseudomonadota</taxon>
        <taxon>Gammaproteobacteria</taxon>
        <taxon>Oceanospirillales</taxon>
        <taxon>Oceanospirillaceae</taxon>
        <taxon>Marinomonas</taxon>
    </lineage>
</organism>
<evidence type="ECO:0000313" key="3">
    <source>
        <dbReference type="EMBL" id="RBP79027.1"/>
    </source>
</evidence>
<dbReference type="OrthoDB" id="7843947at2"/>
<feature type="chain" id="PRO_5016842290" evidence="1">
    <location>
        <begin position="25"/>
        <end position="182"/>
    </location>
</feature>
<sequence>METKKLMIAILFMISSPFLVYANAASETVEVMLADNLDDTRGYCIDVAGGQGATASLDKGLQAHTCYHYTGTILEDQGFDRLSIDQDKFYLSYFDVCMSVSSLEAGESVGLAQCANQDTQKFELTDSGKIASKANPKLCLTVSSTDKKEGRGGSPVHVMRSLSLQSCETSADKYQTWSMHSL</sequence>
<feature type="domain" description="Ricin B lectin" evidence="2">
    <location>
        <begin position="41"/>
        <end position="147"/>
    </location>
</feature>
<protein>
    <submittedName>
        <fullName evidence="3">Ricin-type beta-trefoil lectin protein</fullName>
    </submittedName>
</protein>
<name>A0A366IWT6_9GAMM</name>
<dbReference type="AlphaFoldDB" id="A0A366IWT6"/>
<keyword evidence="4" id="KW-1185">Reference proteome</keyword>
<evidence type="ECO:0000256" key="1">
    <source>
        <dbReference type="SAM" id="SignalP"/>
    </source>
</evidence>
<gene>
    <name evidence="3" type="ORF">DFP80_11652</name>
</gene>
<keyword evidence="3" id="KW-0430">Lectin</keyword>
<dbReference type="RefSeq" id="WP_113918242.1">
    <property type="nucleotide sequence ID" value="NZ_QNSE01000016.1"/>
</dbReference>
<evidence type="ECO:0000259" key="2">
    <source>
        <dbReference type="Pfam" id="PF00652"/>
    </source>
</evidence>
<dbReference type="PROSITE" id="PS50231">
    <property type="entry name" value="RICIN_B_LECTIN"/>
    <property type="match status" value="1"/>
</dbReference>
<feature type="signal peptide" evidence="1">
    <location>
        <begin position="1"/>
        <end position="24"/>
    </location>
</feature>
<accession>A0A366IWT6</accession>
<reference evidence="3 4" key="1">
    <citation type="submission" date="2018-06" db="EMBL/GenBank/DDBJ databases">
        <title>Genomic Encyclopedia of Type Strains, Phase III (KMG-III): the genomes of soil and plant-associated and newly described type strains.</title>
        <authorList>
            <person name="Whitman W."/>
        </authorList>
    </citation>
    <scope>NUCLEOTIDE SEQUENCE [LARGE SCALE GENOMIC DNA]</scope>
    <source>
        <strain evidence="3 4">CECT 7377</strain>
    </source>
</reference>
<dbReference type="Proteomes" id="UP000252792">
    <property type="component" value="Unassembled WGS sequence"/>
</dbReference>
<dbReference type="InterPro" id="IPR035992">
    <property type="entry name" value="Ricin_B-like_lectins"/>
</dbReference>